<evidence type="ECO:0000313" key="2">
    <source>
        <dbReference type="Proteomes" id="UP000006794"/>
    </source>
</evidence>
<name>F8DET2_HALXS</name>
<dbReference type="OrthoDB" id="238488at2157"/>
<sequence length="149" mass="17926">MPSIQELKREILESHGDDWEFFDDPQTYVYSPDPRLRIEQYGDRDNRMDYNHTWVNRYHHSEDTEMMVFRVYFNESPIDHLHILRIDEHRCKMPTPHTEPSIMEGLESRDDYDEVSISRYEDGIGRAMTGDWEHYKNVGDITVRDEDGI</sequence>
<dbReference type="Proteomes" id="UP000006794">
    <property type="component" value="Plasmid pHALXA03"/>
</dbReference>
<accession>F8DET2</accession>
<proteinExistence type="predicted"/>
<dbReference type="RefSeq" id="WP_013876060.1">
    <property type="nucleotide sequence ID" value="NC_015659.1"/>
</dbReference>
<reference evidence="2" key="1">
    <citation type="journal article" date="2012" name="Stand. Genomic Sci.">
        <title>Complete genome sequence of Halopiger xanaduensis type strain (SH-6(T)).</title>
        <authorList>
            <person name="Anderson I."/>
            <person name="Tindall B.J."/>
            <person name="Rohde M."/>
            <person name="Lucas S."/>
            <person name="Han J."/>
            <person name="Lapidus A."/>
            <person name="Cheng J.F."/>
            <person name="Goodwin L."/>
            <person name="Pitluck S."/>
            <person name="Peters L."/>
            <person name="Pati A."/>
            <person name="Mikhailova N."/>
            <person name="Pagani I."/>
            <person name="Teshima H."/>
            <person name="Han C."/>
            <person name="Tapia R."/>
            <person name="Land M."/>
            <person name="Woyke T."/>
            <person name="Klenk H.P."/>
            <person name="Kyrpides N."/>
            <person name="Ivanova N."/>
        </authorList>
    </citation>
    <scope>NUCLEOTIDE SEQUENCE [LARGE SCALE GENOMIC DNA]</scope>
    <source>
        <strain evidence="2">DSM 18323 / JCM 14033 / SH-6</strain>
        <plasmid evidence="2">Plasmid pHALXA03</plasmid>
    </source>
</reference>
<geneLocation type="plasmid" evidence="1 2">
    <name>pHALXA03</name>
</geneLocation>
<keyword evidence="1" id="KW-0614">Plasmid</keyword>
<protein>
    <submittedName>
        <fullName evidence="1">Uncharacterized protein</fullName>
    </submittedName>
</protein>
<keyword evidence="2" id="KW-1185">Reference proteome</keyword>
<gene>
    <name evidence="1" type="ordered locus">Halxa_0282</name>
</gene>
<dbReference type="KEGG" id="hxa:Halxa_0282"/>
<dbReference type="GeneID" id="10795636"/>
<dbReference type="EMBL" id="CP002842">
    <property type="protein sequence ID" value="AEH39522.1"/>
    <property type="molecule type" value="Genomic_DNA"/>
</dbReference>
<evidence type="ECO:0000313" key="1">
    <source>
        <dbReference type="EMBL" id="AEH39522.1"/>
    </source>
</evidence>
<dbReference type="AlphaFoldDB" id="F8DET2"/>
<dbReference type="HOGENOM" id="CLU_1745533_0_0_2"/>
<organism evidence="1 2">
    <name type="scientific">Halopiger xanaduensis (strain DSM 18323 / JCM 14033 / SH-6)</name>
    <dbReference type="NCBI Taxonomy" id="797210"/>
    <lineage>
        <taxon>Archaea</taxon>
        <taxon>Methanobacteriati</taxon>
        <taxon>Methanobacteriota</taxon>
        <taxon>Stenosarchaea group</taxon>
        <taxon>Halobacteria</taxon>
        <taxon>Halobacteriales</taxon>
        <taxon>Natrialbaceae</taxon>
        <taxon>Halopiger</taxon>
    </lineage>
</organism>